<keyword evidence="7" id="KW-1185">Reference proteome</keyword>
<comment type="similarity">
    <text evidence="1">Belongs to the AB hydrolase superfamily. AB hydrolase 2 family.</text>
</comment>
<evidence type="ECO:0000313" key="8">
    <source>
        <dbReference type="Proteomes" id="UP000195814"/>
    </source>
</evidence>
<dbReference type="EMBL" id="CP015581">
    <property type="protein sequence ID" value="ARU97623.1"/>
    <property type="molecule type" value="Genomic_DNA"/>
</dbReference>
<dbReference type="Proteomes" id="UP000195814">
    <property type="component" value="Chromosome"/>
</dbReference>
<dbReference type="PANTHER" id="PTHR10655">
    <property type="entry name" value="LYSOPHOSPHOLIPASE-RELATED"/>
    <property type="match status" value="1"/>
</dbReference>
<feature type="domain" description="Phospholipase/carboxylesterase/thioesterase" evidence="4">
    <location>
        <begin position="40"/>
        <end position="228"/>
    </location>
</feature>
<dbReference type="InterPro" id="IPR003140">
    <property type="entry name" value="PLipase/COase/thioEstase"/>
</dbReference>
<dbReference type="Proteomes" id="UP000195729">
    <property type="component" value="Chromosome"/>
</dbReference>
<name>A0A1Y0L749_TATCI</name>
<keyword evidence="2" id="KW-0378">Hydrolase</keyword>
<evidence type="ECO:0000313" key="7">
    <source>
        <dbReference type="Proteomes" id="UP000195729"/>
    </source>
</evidence>
<evidence type="ECO:0000256" key="2">
    <source>
        <dbReference type="ARBA" id="ARBA00022801"/>
    </source>
</evidence>
<accession>A0A1Y0L749</accession>
<evidence type="ECO:0000256" key="1">
    <source>
        <dbReference type="ARBA" id="ARBA00006499"/>
    </source>
</evidence>
<dbReference type="InterPro" id="IPR029058">
    <property type="entry name" value="AB_hydrolase_fold"/>
</dbReference>
<organism evidence="5 8">
    <name type="scientific">Tatumella citrea</name>
    <name type="common">Pantoea citrea</name>
    <dbReference type="NCBI Taxonomy" id="53336"/>
    <lineage>
        <taxon>Bacteria</taxon>
        <taxon>Pseudomonadati</taxon>
        <taxon>Pseudomonadota</taxon>
        <taxon>Gammaproteobacteria</taxon>
        <taxon>Enterobacterales</taxon>
        <taxon>Erwiniaceae</taxon>
        <taxon>Tatumella</taxon>
    </lineage>
</organism>
<dbReference type="OrthoDB" id="9801763at2"/>
<dbReference type="InterPro" id="IPR050565">
    <property type="entry name" value="LYPA1-2/EST-like"/>
</dbReference>
<evidence type="ECO:0000259" key="4">
    <source>
        <dbReference type="Pfam" id="PF02230"/>
    </source>
</evidence>
<dbReference type="AlphaFoldDB" id="A0A1Y0L749"/>
<protein>
    <recommendedName>
        <fullName evidence="4">Phospholipase/carboxylesterase/thioesterase domain-containing protein</fullName>
    </recommendedName>
</protein>
<dbReference type="GO" id="GO:0016787">
    <property type="term" value="F:hydrolase activity"/>
    <property type="evidence" value="ECO:0007669"/>
    <property type="project" value="UniProtKB-KW"/>
</dbReference>
<feature type="signal peptide" evidence="3">
    <location>
        <begin position="1"/>
        <end position="22"/>
    </location>
</feature>
<reference evidence="7 8" key="1">
    <citation type="submission" date="2016-05" db="EMBL/GenBank/DDBJ databases">
        <title>Complete genome sequence of two 2,5-diketo-D-glunonic acid producing strain Tatumella citrea.</title>
        <authorList>
            <person name="Duan C."/>
            <person name="Yang J."/>
            <person name="Yang S."/>
        </authorList>
    </citation>
    <scope>NUCLEOTIDE SEQUENCE [LARGE SCALE GENOMIC DNA]</scope>
    <source>
        <strain evidence="6 7">ATCC 39140</strain>
        <strain evidence="5 8">DSM 13699</strain>
    </source>
</reference>
<dbReference type="RefSeq" id="WP_087487945.1">
    <property type="nucleotide sequence ID" value="NZ_CP015579.1"/>
</dbReference>
<dbReference type="SUPFAM" id="SSF53474">
    <property type="entry name" value="alpha/beta-Hydrolases"/>
    <property type="match status" value="1"/>
</dbReference>
<dbReference type="Pfam" id="PF02230">
    <property type="entry name" value="Abhydrolase_2"/>
    <property type="match status" value="1"/>
</dbReference>
<keyword evidence="3" id="KW-0732">Signal</keyword>
<sequence>MKKSLAALSIYSCLLAAPLAGAADLSYLFMPAALSGQNPSMLVMMHGYGANEQDFNDFPVIVPGNMLVVSLRAPLPVAGDSYQWYRSNGSEQQEVDDVAQSDDEVVKTITTLQHQYHISASHTYLGGFSQGAVMTYAVALTHPQLFHGVAVFSGRLPAGFDPSAVPLAAAKQLQVFVGHGEADQRIPLKKAQQAVKQLTAFTPSVTFKTYPGMGHTISLDEIRDFRQWLFHEETP</sequence>
<dbReference type="EMBL" id="CP015579">
    <property type="protein sequence ID" value="ARU93585.1"/>
    <property type="molecule type" value="Genomic_DNA"/>
</dbReference>
<evidence type="ECO:0000313" key="6">
    <source>
        <dbReference type="EMBL" id="ARU97623.1"/>
    </source>
</evidence>
<dbReference type="Gene3D" id="3.40.50.1820">
    <property type="entry name" value="alpha/beta hydrolase"/>
    <property type="match status" value="1"/>
</dbReference>
<feature type="chain" id="PRO_5011987865" description="Phospholipase/carboxylesterase/thioesterase domain-containing protein" evidence="3">
    <location>
        <begin position="23"/>
        <end position="235"/>
    </location>
</feature>
<dbReference type="KEGG" id="tci:A7K98_07225"/>
<proteinExistence type="inferred from homology"/>
<evidence type="ECO:0000313" key="5">
    <source>
        <dbReference type="EMBL" id="ARU93585.1"/>
    </source>
</evidence>
<gene>
    <name evidence="5" type="ORF">A7K98_07225</name>
    <name evidence="6" type="ORF">A7K99_07225</name>
</gene>
<evidence type="ECO:0000256" key="3">
    <source>
        <dbReference type="SAM" id="SignalP"/>
    </source>
</evidence>
<dbReference type="PANTHER" id="PTHR10655:SF17">
    <property type="entry name" value="LYSOPHOSPHOLIPASE-LIKE PROTEIN 1"/>
    <property type="match status" value="1"/>
</dbReference>